<feature type="compositionally biased region" description="Low complexity" evidence="5">
    <location>
        <begin position="1"/>
        <end position="18"/>
    </location>
</feature>
<dbReference type="OMA" id="WAPGRCP"/>
<dbReference type="PANTHER" id="PTHR13723">
    <property type="entry name" value="ADAMTS A DISINTEGRIN AND METALLOPROTEASE WITH THROMBOSPONDIN MOTIFS PROTEASE"/>
    <property type="match status" value="1"/>
</dbReference>
<dbReference type="SUPFAM" id="SSF50242">
    <property type="entry name" value="TIMP-like"/>
    <property type="match status" value="1"/>
</dbReference>
<comment type="subcellular location">
    <subcellularLocation>
        <location evidence="1">Secreted</location>
    </subcellularLocation>
</comment>
<dbReference type="InterPro" id="IPR036383">
    <property type="entry name" value="TSP1_rpt_sf"/>
</dbReference>
<evidence type="ECO:0000256" key="5">
    <source>
        <dbReference type="SAM" id="MobiDB-lite"/>
    </source>
</evidence>
<feature type="region of interest" description="Disordered" evidence="5">
    <location>
        <begin position="1"/>
        <end position="48"/>
    </location>
</feature>
<dbReference type="FunFam" id="2.60.120.830:FF:000001">
    <property type="entry name" value="A disintegrin and metalloproteinase with thrombospondin motifs 1"/>
    <property type="match status" value="1"/>
</dbReference>
<dbReference type="SUPFAM" id="SSF82895">
    <property type="entry name" value="TSP-1 type 1 repeat"/>
    <property type="match status" value="1"/>
</dbReference>
<reference evidence="7" key="2">
    <citation type="submission" date="2025-08" db="UniProtKB">
        <authorList>
            <consortium name="Ensembl"/>
        </authorList>
    </citation>
    <scope>IDENTIFICATION</scope>
</reference>
<dbReference type="SMART" id="SM00209">
    <property type="entry name" value="TSP1"/>
    <property type="match status" value="1"/>
</dbReference>
<reference evidence="7 8" key="1">
    <citation type="journal article" date="2019" name="Proc. Natl. Acad. Sci. U.S.A.">
        <title>Regulatory changes in pterin and carotenoid genes underlie balanced color polymorphisms in the wall lizard.</title>
        <authorList>
            <person name="Andrade P."/>
            <person name="Pinho C."/>
            <person name="Perez I de Lanuza G."/>
            <person name="Afonso S."/>
            <person name="Brejcha J."/>
            <person name="Rubin C.J."/>
            <person name="Wallerman O."/>
            <person name="Pereira P."/>
            <person name="Sabatino S.J."/>
            <person name="Bellati A."/>
            <person name="Pellitteri-Rosa D."/>
            <person name="Bosakova Z."/>
            <person name="Bunikis I."/>
            <person name="Carretero M.A."/>
            <person name="Feiner N."/>
            <person name="Marsik P."/>
            <person name="Pauperio F."/>
            <person name="Salvi D."/>
            <person name="Soler L."/>
            <person name="While G.M."/>
            <person name="Uller T."/>
            <person name="Font E."/>
            <person name="Andersson L."/>
            <person name="Carneiro M."/>
        </authorList>
    </citation>
    <scope>NUCLEOTIDE SEQUENCE</scope>
</reference>
<dbReference type="Pfam" id="PF05986">
    <property type="entry name" value="ADAMTS_spacer1"/>
    <property type="match status" value="1"/>
</dbReference>
<feature type="disulfide bond" evidence="4">
    <location>
        <begin position="112"/>
        <end position="121"/>
    </location>
</feature>
<dbReference type="Proteomes" id="UP000472272">
    <property type="component" value="Chromosome 18"/>
</dbReference>
<dbReference type="KEGG" id="pmua:114588525"/>
<dbReference type="Gene3D" id="2.20.100.10">
    <property type="entry name" value="Thrombospondin type-1 (TSP1) repeat"/>
    <property type="match status" value="1"/>
</dbReference>
<reference evidence="7" key="3">
    <citation type="submission" date="2025-09" db="UniProtKB">
        <authorList>
            <consortium name="Ensembl"/>
        </authorList>
    </citation>
    <scope>IDENTIFICATION</scope>
</reference>
<dbReference type="PANTHER" id="PTHR13723:SF173">
    <property type="entry name" value="ADAMTS-LIKE PROTEIN 5"/>
    <property type="match status" value="1"/>
</dbReference>
<dbReference type="OrthoDB" id="5984913at2759"/>
<feature type="region of interest" description="Disordered" evidence="5">
    <location>
        <begin position="362"/>
        <end position="412"/>
    </location>
</feature>
<evidence type="ECO:0000256" key="3">
    <source>
        <dbReference type="ARBA" id="ARBA00023157"/>
    </source>
</evidence>
<dbReference type="GO" id="GO:0004222">
    <property type="term" value="F:metalloendopeptidase activity"/>
    <property type="evidence" value="ECO:0007669"/>
    <property type="project" value="TreeGrafter"/>
</dbReference>
<dbReference type="AlphaFoldDB" id="A0A670KD91"/>
<dbReference type="InterPro" id="IPR050439">
    <property type="entry name" value="ADAMTS_ADAMTS-like"/>
</dbReference>
<keyword evidence="3 4" id="KW-1015">Disulfide bond</keyword>
<dbReference type="InterPro" id="IPR008993">
    <property type="entry name" value="TIMP-like_OB-fold"/>
</dbReference>
<protein>
    <submittedName>
        <fullName evidence="7">ADAMTS like 5</fullName>
    </submittedName>
</protein>
<dbReference type="GO" id="GO:0006508">
    <property type="term" value="P:proteolysis"/>
    <property type="evidence" value="ECO:0007669"/>
    <property type="project" value="TreeGrafter"/>
</dbReference>
<accession>A0A670KD91</accession>
<dbReference type="Ensembl" id="ENSPMRT00000035624.1">
    <property type="protein sequence ID" value="ENSPMRP00000033579.1"/>
    <property type="gene ID" value="ENSPMRG00000021765.1"/>
</dbReference>
<feature type="disulfide bond" evidence="4">
    <location>
        <begin position="101"/>
        <end position="136"/>
    </location>
</feature>
<dbReference type="CDD" id="cd03523">
    <property type="entry name" value="NTR_like"/>
    <property type="match status" value="1"/>
</dbReference>
<dbReference type="Gene3D" id="2.60.120.830">
    <property type="match status" value="1"/>
</dbReference>
<dbReference type="RefSeq" id="XP_028569728.1">
    <property type="nucleotide sequence ID" value="XM_028713895.1"/>
</dbReference>
<feature type="compositionally biased region" description="Basic and acidic residues" evidence="5">
    <location>
        <begin position="375"/>
        <end position="385"/>
    </location>
</feature>
<dbReference type="InterPro" id="IPR013273">
    <property type="entry name" value="ADAMTS/ADAMTS-like"/>
</dbReference>
<evidence type="ECO:0000313" key="7">
    <source>
        <dbReference type="Ensembl" id="ENSPMRP00000033579.1"/>
    </source>
</evidence>
<gene>
    <name evidence="7" type="primary">ADAMTSL5</name>
</gene>
<keyword evidence="8" id="KW-1185">Reference proteome</keyword>
<dbReference type="PROSITE" id="PS50189">
    <property type="entry name" value="NTR"/>
    <property type="match status" value="1"/>
</dbReference>
<evidence type="ECO:0000256" key="1">
    <source>
        <dbReference type="ARBA" id="ARBA00004613"/>
    </source>
</evidence>
<dbReference type="PRINTS" id="PR01857">
    <property type="entry name" value="ADAMTSFAMILY"/>
</dbReference>
<feature type="compositionally biased region" description="Polar residues" evidence="5">
    <location>
        <begin position="363"/>
        <end position="373"/>
    </location>
</feature>
<dbReference type="InterPro" id="IPR018933">
    <property type="entry name" value="Netrin_module_non-TIMP"/>
</dbReference>
<dbReference type="FunFam" id="2.40.50.120:FF:000021">
    <property type="entry name" value="ADAMTS like 5"/>
    <property type="match status" value="1"/>
</dbReference>
<dbReference type="GeneTree" id="ENSGT00940000160456"/>
<dbReference type="Pfam" id="PF00090">
    <property type="entry name" value="TSP_1"/>
    <property type="match status" value="1"/>
</dbReference>
<dbReference type="GO" id="GO:0030198">
    <property type="term" value="P:extracellular matrix organization"/>
    <property type="evidence" value="ECO:0007669"/>
    <property type="project" value="InterPro"/>
</dbReference>
<dbReference type="GO" id="GO:0031012">
    <property type="term" value="C:extracellular matrix"/>
    <property type="evidence" value="ECO:0007669"/>
    <property type="project" value="TreeGrafter"/>
</dbReference>
<dbReference type="CTD" id="339366"/>
<evidence type="ECO:0000256" key="2">
    <source>
        <dbReference type="ARBA" id="ARBA00022525"/>
    </source>
</evidence>
<evidence type="ECO:0000259" key="6">
    <source>
        <dbReference type="PROSITE" id="PS50189"/>
    </source>
</evidence>
<keyword evidence="2" id="KW-0964">Secreted</keyword>
<dbReference type="GeneID" id="114588525"/>
<dbReference type="PROSITE" id="PS50092">
    <property type="entry name" value="TSP1"/>
    <property type="match status" value="1"/>
</dbReference>
<proteinExistence type="predicted"/>
<evidence type="ECO:0000313" key="8">
    <source>
        <dbReference type="Proteomes" id="UP000472272"/>
    </source>
</evidence>
<name>A0A670KD91_PODMU</name>
<dbReference type="Pfam" id="PF19236">
    <property type="entry name" value="ADAMTS_CR_3"/>
    <property type="match status" value="1"/>
</dbReference>
<dbReference type="Pfam" id="PF01759">
    <property type="entry name" value="NTR"/>
    <property type="match status" value="1"/>
</dbReference>
<evidence type="ECO:0000256" key="4">
    <source>
        <dbReference type="PIRSR" id="PIRSR613273-3"/>
    </source>
</evidence>
<dbReference type="InterPro" id="IPR045371">
    <property type="entry name" value="ADAMTS_CR_3"/>
</dbReference>
<dbReference type="InterPro" id="IPR000884">
    <property type="entry name" value="TSP1_rpt"/>
</dbReference>
<dbReference type="InterPro" id="IPR010294">
    <property type="entry name" value="ADAMTS_spacer1"/>
</dbReference>
<feature type="domain" description="NTR" evidence="6">
    <location>
        <begin position="421"/>
        <end position="540"/>
    </location>
</feature>
<organism evidence="7 8">
    <name type="scientific">Podarcis muralis</name>
    <name type="common">Wall lizard</name>
    <name type="synonym">Lacerta muralis</name>
    <dbReference type="NCBI Taxonomy" id="64176"/>
    <lineage>
        <taxon>Eukaryota</taxon>
        <taxon>Metazoa</taxon>
        <taxon>Chordata</taxon>
        <taxon>Craniata</taxon>
        <taxon>Vertebrata</taxon>
        <taxon>Euteleostomi</taxon>
        <taxon>Lepidosauria</taxon>
        <taxon>Squamata</taxon>
        <taxon>Bifurcata</taxon>
        <taxon>Unidentata</taxon>
        <taxon>Episquamata</taxon>
        <taxon>Laterata</taxon>
        <taxon>Lacertibaenia</taxon>
        <taxon>Lacertidae</taxon>
        <taxon>Podarcis</taxon>
    </lineage>
</organism>
<sequence>MRLGAGDPLAPAAPGRPLSMRAGRRGAAAPGGRGRPAGQERAAADGAGSTSPLTTVFLIWLTFLCTVQGTDHMGPRPRQRRQLGYGAWTHWGSWSACSSTCGDGASFRTRRCIRFPEEEMCKGPLRQYRVCELDECLPGSVPFRAVQCSLYDGKPVLGSQTPYQWVPFHGAPNLCDLNCLAVGHNFYYTFGRVLDGTRCSPDSRDLCISGRCLRAGCDGLLGSESQADACGVCGGRNESCVLVHHVFRAAFPSSGYFGYQNVTQIPAGARHIKVTDSSRNYLALMTANQRYVINGDWAIDWPGTYEAGGTQVRYTRTADAHESLEAAGPTQEDLLVMVLFQEPNAGIEFQFWLPKEHFHPIQSDASPLRQPQTREVGDGSPREHPAILPAPPSQNDIARKTPQWEGTPLPAKVPPGSSGLCGVCDSPRGKSQRIHHYCNSDFVFRARILSKRRVGQETRYDVHVLHTYHNRFPVVRREFVWVPDACDCPLLAEQREYVLMARRHVNYEHTLNRLLLPRGGYARPWTPREDLQLRDVPKHCSRGGTPP</sequence>
<dbReference type="Gene3D" id="2.40.50.120">
    <property type="match status" value="1"/>
</dbReference>
<dbReference type="InterPro" id="IPR001134">
    <property type="entry name" value="Netrin_domain"/>
</dbReference>
<feature type="disulfide bond" evidence="4">
    <location>
        <begin position="97"/>
        <end position="131"/>
    </location>
</feature>
<dbReference type="GO" id="GO:0005576">
    <property type="term" value="C:extracellular region"/>
    <property type="evidence" value="ECO:0007669"/>
    <property type="project" value="UniProtKB-SubCell"/>
</dbReference>